<dbReference type="InterPro" id="IPR022655">
    <property type="entry name" value="DUF1553"/>
</dbReference>
<dbReference type="PANTHER" id="PTHR35889:SF3">
    <property type="entry name" value="F-BOX DOMAIN-CONTAINING PROTEIN"/>
    <property type="match status" value="1"/>
</dbReference>
<feature type="domain" description="Cytochrome C Planctomycete-type" evidence="3">
    <location>
        <begin position="54"/>
        <end position="115"/>
    </location>
</feature>
<dbReference type="Pfam" id="PF07583">
    <property type="entry name" value="PSCyt2"/>
    <property type="match status" value="1"/>
</dbReference>
<sequence length="1050" mass="118984">MSFALRLVHYFSPRLTVLLTVGILAGLTPLQAEESPPEEVRFNRDIRPILSDTCFTCHGPSNKDVEAGLRFDNQESAFSELESGNRAIVPGNLEESELYQRVASDDEFMVMPPADHHKQLKPEQIDLLKRWIEQGAKWEDHWSFITPKKPEIPQNKQEGWARNDIDHFVLRRLEKEGLAPSAEADKETLIRRVTFDLTGLPPTLTEVDEFLADESPDAYEKVVDRLLNSPHYGEHQGRYWLDAARYGDTHGLHLDNQRSIWPYRDWVIDAFNNNMPFDQFTIEQIGGDLLPEPTLSQKVATGFQRCNVTTSEGGSINEEYIVRYAVDRVETMGTVWLGLTLGCAVCHEHKYDPITQTEFFELFAFYNSLTEKAMDGNAMLPPPAIRVPSADDEKHVAELRALIDKINTEKAQLYKDVSYTDPTPDAVATLPEMQETVVVDDEAPEDVTLLGAPEKEWHFVEGPDHPVYSGTKSLMRTGSGLSQQYYESDKSPLTIRQGDKFFFHVYLDPESPTEEVMLQVHTTTNTWGQRAYWGESKIDFGKEGTTERMRLGDLPAKGEWVRLEVPAGKIGLKEGDIVDGLAMSQYSGTVYWDKLGLLSYGDFKKEGFDSQRVWEQVELELQDSSTLPADLLAAIKTSPADRTPELATKISHYYLENFNPTTRAEFEAVKAKIAEKTKALTDYENNIPSTLIMQDMEEPRPAHILIRGEYDQLGDKVERGVPAVLPPLPEGMPRNRLALAKWLVDPNNPLTARVTVNRYWQQYFGVGLVKTTEDFGSQGEWPSHPELLDWLAVNFIESGWDVKAFQKLVVMSATYQQSSEVTAELHKRDPQNRLMARGPRFRLDAEMIRDNALRIGGLLNEQIGGSSVKPYQPPGLWKVVAYTSSNTSNFTKDEGLALYRRSMYTFWKRTSPPPSMTTFDAPSRETCTVKRERTNTPLQALNLLNDTQFVEAARKFAERILLEGGDSTSNRAGFGYRWATSRFPDEREIAILSELYETNLEEFKNDLTSAEQLLTVGDSLRDESLDQAELAAWTIVANTLLNMDETIVKE</sequence>
<evidence type="ECO:0000313" key="4">
    <source>
        <dbReference type="EMBL" id="QDU82213.1"/>
    </source>
</evidence>
<feature type="domain" description="DUF1553" evidence="2">
    <location>
        <begin position="735"/>
        <end position="995"/>
    </location>
</feature>
<name>A0A518CSL2_9PLAN</name>
<feature type="domain" description="DUF1549" evidence="1">
    <location>
        <begin position="165"/>
        <end position="370"/>
    </location>
</feature>
<reference evidence="4 5" key="1">
    <citation type="submission" date="2019-02" db="EMBL/GenBank/DDBJ databases">
        <title>Deep-cultivation of Planctomycetes and their phenomic and genomic characterization uncovers novel biology.</title>
        <authorList>
            <person name="Wiegand S."/>
            <person name="Jogler M."/>
            <person name="Boedeker C."/>
            <person name="Pinto D."/>
            <person name="Vollmers J."/>
            <person name="Rivas-Marin E."/>
            <person name="Kohn T."/>
            <person name="Peeters S.H."/>
            <person name="Heuer A."/>
            <person name="Rast P."/>
            <person name="Oberbeckmann S."/>
            <person name="Bunk B."/>
            <person name="Jeske O."/>
            <person name="Meyerdierks A."/>
            <person name="Storesund J.E."/>
            <person name="Kallscheuer N."/>
            <person name="Luecker S."/>
            <person name="Lage O.M."/>
            <person name="Pohl T."/>
            <person name="Merkel B.J."/>
            <person name="Hornburger P."/>
            <person name="Mueller R.-W."/>
            <person name="Bruemmer F."/>
            <person name="Labrenz M."/>
            <person name="Spormann A.M."/>
            <person name="Op den Camp H."/>
            <person name="Overmann J."/>
            <person name="Amann R."/>
            <person name="Jetten M.S.M."/>
            <person name="Mascher T."/>
            <person name="Medema M.H."/>
            <person name="Devos D.P."/>
            <person name="Kaster A.-K."/>
            <person name="Ovreas L."/>
            <person name="Rohde M."/>
            <person name="Galperin M.Y."/>
            <person name="Jogler C."/>
        </authorList>
    </citation>
    <scope>NUCLEOTIDE SEQUENCE [LARGE SCALE GENOMIC DNA]</scope>
    <source>
        <strain evidence="4 5">Pla110</strain>
    </source>
</reference>
<gene>
    <name evidence="4" type="ORF">Pla110_39680</name>
</gene>
<dbReference type="AlphaFoldDB" id="A0A518CSL2"/>
<dbReference type="Proteomes" id="UP000317178">
    <property type="component" value="Chromosome"/>
</dbReference>
<dbReference type="Pfam" id="PF07635">
    <property type="entry name" value="PSCyt1"/>
    <property type="match status" value="1"/>
</dbReference>
<evidence type="ECO:0000259" key="3">
    <source>
        <dbReference type="Pfam" id="PF07635"/>
    </source>
</evidence>
<dbReference type="Pfam" id="PF07587">
    <property type="entry name" value="PSD1"/>
    <property type="match status" value="1"/>
</dbReference>
<proteinExistence type="predicted"/>
<dbReference type="OrthoDB" id="127107at2"/>
<dbReference type="RefSeq" id="WP_144998201.1">
    <property type="nucleotide sequence ID" value="NZ_CP036281.1"/>
</dbReference>
<keyword evidence="5" id="KW-1185">Reference proteome</keyword>
<dbReference type="KEGG" id="plon:Pla110_39680"/>
<dbReference type="PANTHER" id="PTHR35889">
    <property type="entry name" value="CYCLOINULO-OLIGOSACCHARIDE FRUCTANOTRANSFERASE-RELATED"/>
    <property type="match status" value="1"/>
</dbReference>
<evidence type="ECO:0000259" key="1">
    <source>
        <dbReference type="Pfam" id="PF07583"/>
    </source>
</evidence>
<dbReference type="InterPro" id="IPR011444">
    <property type="entry name" value="DUF1549"/>
</dbReference>
<dbReference type="InterPro" id="IPR011429">
    <property type="entry name" value="Cyt_c_Planctomycete-type"/>
</dbReference>
<dbReference type="EMBL" id="CP036281">
    <property type="protein sequence ID" value="QDU82213.1"/>
    <property type="molecule type" value="Genomic_DNA"/>
</dbReference>
<organism evidence="4 5">
    <name type="scientific">Polystyrenella longa</name>
    <dbReference type="NCBI Taxonomy" id="2528007"/>
    <lineage>
        <taxon>Bacteria</taxon>
        <taxon>Pseudomonadati</taxon>
        <taxon>Planctomycetota</taxon>
        <taxon>Planctomycetia</taxon>
        <taxon>Planctomycetales</taxon>
        <taxon>Planctomycetaceae</taxon>
        <taxon>Polystyrenella</taxon>
    </lineage>
</organism>
<protein>
    <submittedName>
        <fullName evidence="4">Planctomycete cytochrome C</fullName>
    </submittedName>
</protein>
<accession>A0A518CSL2</accession>
<evidence type="ECO:0000259" key="2">
    <source>
        <dbReference type="Pfam" id="PF07587"/>
    </source>
</evidence>
<evidence type="ECO:0000313" key="5">
    <source>
        <dbReference type="Proteomes" id="UP000317178"/>
    </source>
</evidence>